<dbReference type="EMBL" id="QGTQ01000030">
    <property type="protein sequence ID" value="PWV94496.1"/>
    <property type="molecule type" value="Genomic_DNA"/>
</dbReference>
<feature type="domain" description="N-acetyltransferase" evidence="1">
    <location>
        <begin position="2"/>
        <end position="146"/>
    </location>
</feature>
<organism evidence="2 3">
    <name type="scientific">Paenibacillus cellulosilyticus</name>
    <dbReference type="NCBI Taxonomy" id="375489"/>
    <lineage>
        <taxon>Bacteria</taxon>
        <taxon>Bacillati</taxon>
        <taxon>Bacillota</taxon>
        <taxon>Bacilli</taxon>
        <taxon>Bacillales</taxon>
        <taxon>Paenibacillaceae</taxon>
        <taxon>Paenibacillus</taxon>
    </lineage>
</organism>
<dbReference type="GO" id="GO:0016747">
    <property type="term" value="F:acyltransferase activity, transferring groups other than amino-acyl groups"/>
    <property type="evidence" value="ECO:0007669"/>
    <property type="project" value="InterPro"/>
</dbReference>
<keyword evidence="3" id="KW-1185">Reference proteome</keyword>
<dbReference type="OrthoDB" id="9127144at2"/>
<keyword evidence="2" id="KW-0808">Transferase</keyword>
<dbReference type="AlphaFoldDB" id="A0A2V2YLP8"/>
<dbReference type="SUPFAM" id="SSF55729">
    <property type="entry name" value="Acyl-CoA N-acyltransferases (Nat)"/>
    <property type="match status" value="1"/>
</dbReference>
<name>A0A2V2YLP8_9BACL</name>
<evidence type="ECO:0000313" key="2">
    <source>
        <dbReference type="EMBL" id="PWV94496.1"/>
    </source>
</evidence>
<dbReference type="CDD" id="cd04301">
    <property type="entry name" value="NAT_SF"/>
    <property type="match status" value="1"/>
</dbReference>
<dbReference type="RefSeq" id="WP_110046723.1">
    <property type="nucleotide sequence ID" value="NZ_CP054612.1"/>
</dbReference>
<dbReference type="InterPro" id="IPR000182">
    <property type="entry name" value="GNAT_dom"/>
</dbReference>
<dbReference type="Pfam" id="PF00583">
    <property type="entry name" value="Acetyltransf_1"/>
    <property type="match status" value="1"/>
</dbReference>
<evidence type="ECO:0000259" key="1">
    <source>
        <dbReference type="PROSITE" id="PS51186"/>
    </source>
</evidence>
<dbReference type="InterPro" id="IPR016181">
    <property type="entry name" value="Acyl_CoA_acyltransferase"/>
</dbReference>
<dbReference type="Gene3D" id="3.40.630.30">
    <property type="match status" value="1"/>
</dbReference>
<protein>
    <submittedName>
        <fullName evidence="2">Diamine N-acetyltransferase</fullName>
    </submittedName>
</protein>
<proteinExistence type="predicted"/>
<dbReference type="PROSITE" id="PS51186">
    <property type="entry name" value="GNAT"/>
    <property type="match status" value="1"/>
</dbReference>
<sequence length="146" mass="16525">MIRIKDVDKHNWEACIQLKVSDEQQGNIASNLYSIAEAQFIPGFVTKATYSDDIIVGFAMYGLDSDDSNYWIYRFMIDEQYQGQGYGTQGMQLIIDDIAGKGDRTDVIHVGYKPNNESAQNLYARVGFIEAGIAPWGEMIATYRFK</sequence>
<dbReference type="Proteomes" id="UP000246635">
    <property type="component" value="Unassembled WGS sequence"/>
</dbReference>
<comment type="caution">
    <text evidence="2">The sequence shown here is derived from an EMBL/GenBank/DDBJ whole genome shotgun (WGS) entry which is preliminary data.</text>
</comment>
<reference evidence="2 3" key="1">
    <citation type="submission" date="2018-05" db="EMBL/GenBank/DDBJ databases">
        <title>Genomic Encyclopedia of Type Strains, Phase III (KMG-III): the genomes of soil and plant-associated and newly described type strains.</title>
        <authorList>
            <person name="Whitman W."/>
        </authorList>
    </citation>
    <scope>NUCLEOTIDE SEQUENCE [LARGE SCALE GENOMIC DNA]</scope>
    <source>
        <strain evidence="2 3">CECT 5696</strain>
    </source>
</reference>
<gene>
    <name evidence="2" type="ORF">DFQ01_13061</name>
</gene>
<evidence type="ECO:0000313" key="3">
    <source>
        <dbReference type="Proteomes" id="UP000246635"/>
    </source>
</evidence>
<accession>A0A2V2YLP8</accession>